<accession>A0A1M6N2Z8</accession>
<comment type="similarity">
    <text evidence="3 9">Belongs to the alpha-acetolactate decarboxylase family.</text>
</comment>
<evidence type="ECO:0000256" key="9">
    <source>
        <dbReference type="PIRNR" id="PIRNR001332"/>
    </source>
</evidence>
<evidence type="ECO:0000256" key="5">
    <source>
        <dbReference type="ARBA" id="ARBA00020164"/>
    </source>
</evidence>
<dbReference type="PIRSF" id="PIRSF001332">
    <property type="entry name" value="Acetolac_decarb"/>
    <property type="match status" value="1"/>
</dbReference>
<dbReference type="OrthoDB" id="8612680at2"/>
<dbReference type="STRING" id="198092.SAMN02745194_03685"/>
<dbReference type="Pfam" id="PF03306">
    <property type="entry name" value="AAL_decarboxy"/>
    <property type="match status" value="1"/>
</dbReference>
<keyword evidence="6 9" id="KW-0210">Decarboxylase</keyword>
<keyword evidence="7 9" id="KW-0005">Acetoin biosynthesis</keyword>
<evidence type="ECO:0000313" key="10">
    <source>
        <dbReference type="EMBL" id="SHJ90087.1"/>
    </source>
</evidence>
<evidence type="ECO:0000256" key="7">
    <source>
        <dbReference type="ARBA" id="ARBA00023061"/>
    </source>
</evidence>
<dbReference type="Gene3D" id="3.30.1330.80">
    <property type="entry name" value="Hypothetical protein, similar to alpha- acetolactate decarboxylase, domain 2"/>
    <property type="match status" value="2"/>
</dbReference>
<evidence type="ECO:0000256" key="3">
    <source>
        <dbReference type="ARBA" id="ARBA00007106"/>
    </source>
</evidence>
<dbReference type="GO" id="GO:0045151">
    <property type="term" value="P:acetoin biosynthetic process"/>
    <property type="evidence" value="ECO:0007669"/>
    <property type="project" value="UniProtKB-UniRule"/>
</dbReference>
<evidence type="ECO:0000313" key="11">
    <source>
        <dbReference type="Proteomes" id="UP000184387"/>
    </source>
</evidence>
<gene>
    <name evidence="10" type="ORF">SAMN02745194_03685</name>
</gene>
<protein>
    <recommendedName>
        <fullName evidence="5 9">Alpha-acetolactate decarboxylase</fullName>
        <ecNumber evidence="4 9">4.1.1.5</ecNumber>
    </recommendedName>
</protein>
<dbReference type="NCBIfam" id="TIGR01252">
    <property type="entry name" value="acetolac_decarb"/>
    <property type="match status" value="1"/>
</dbReference>
<name>A0A1M6N2Z8_9PROT</name>
<dbReference type="CDD" id="cd17299">
    <property type="entry name" value="acetolactate_decarboxylase"/>
    <property type="match status" value="1"/>
</dbReference>
<dbReference type="UniPathway" id="UPA00626">
    <property type="reaction ID" value="UER00678"/>
</dbReference>
<dbReference type="EC" id="4.1.1.5" evidence="4 9"/>
<dbReference type="RefSeq" id="WP_073137412.1">
    <property type="nucleotide sequence ID" value="NZ_FQZF01000024.1"/>
</dbReference>
<comment type="pathway">
    <text evidence="2 9">Polyol metabolism; (R,R)-butane-2,3-diol biosynthesis; (R,R)-butane-2,3-diol from pyruvate: step 2/3.</text>
</comment>
<keyword evidence="11" id="KW-1185">Reference proteome</keyword>
<dbReference type="EMBL" id="FQZF01000024">
    <property type="protein sequence ID" value="SHJ90087.1"/>
    <property type="molecule type" value="Genomic_DNA"/>
</dbReference>
<dbReference type="GO" id="GO:0047605">
    <property type="term" value="F:acetolactate decarboxylase activity"/>
    <property type="evidence" value="ECO:0007669"/>
    <property type="project" value="UniProtKB-UniRule"/>
</dbReference>
<proteinExistence type="inferred from homology"/>
<sequence length="234" mass="25350">MTTHRAAYLSAPVNALLEGLYEGTATVADILAEGDLGLGTFEDLDGEMVVLDGRAWQVDNTGTAREVDGTARTPFACVAPFRAETVDEVPPGTEIEEAINGLVPSLNMLYAIRIEGCFEGLRVRSVPRQEAYTPLVEVAKRQATFEFPQTEGTLCGFWTPAFLGNLAVPGCHLHFLDVARQRGGHLLSGRIASGRIALMHLPRLNMALPMTLDFLTAGLGRDAEAELKVIEKDR</sequence>
<evidence type="ECO:0000256" key="8">
    <source>
        <dbReference type="ARBA" id="ARBA00023239"/>
    </source>
</evidence>
<evidence type="ECO:0000256" key="6">
    <source>
        <dbReference type="ARBA" id="ARBA00022793"/>
    </source>
</evidence>
<dbReference type="Proteomes" id="UP000184387">
    <property type="component" value="Unassembled WGS sequence"/>
</dbReference>
<dbReference type="PANTHER" id="PTHR35524">
    <property type="entry name" value="ALPHA-ACETOLACTATE DECARBOXYLASE"/>
    <property type="match status" value="1"/>
</dbReference>
<dbReference type="InterPro" id="IPR005128">
    <property type="entry name" value="Acetolactate_a_deCO2ase"/>
</dbReference>
<reference evidence="10 11" key="1">
    <citation type="submission" date="2016-11" db="EMBL/GenBank/DDBJ databases">
        <authorList>
            <person name="Jaros S."/>
            <person name="Januszkiewicz K."/>
            <person name="Wedrychowicz H."/>
        </authorList>
    </citation>
    <scope>NUCLEOTIDE SEQUENCE [LARGE SCALE GENOMIC DNA]</scope>
    <source>
        <strain evidence="10 11">DSM 14916</strain>
    </source>
</reference>
<comment type="catalytic activity">
    <reaction evidence="1 9">
        <text>(2S)-2-acetolactate + H(+) = (R)-acetoin + CO2</text>
        <dbReference type="Rhea" id="RHEA:21580"/>
        <dbReference type="ChEBI" id="CHEBI:15378"/>
        <dbReference type="ChEBI" id="CHEBI:15686"/>
        <dbReference type="ChEBI" id="CHEBI:16526"/>
        <dbReference type="ChEBI" id="CHEBI:58476"/>
        <dbReference type="EC" id="4.1.1.5"/>
    </reaction>
</comment>
<dbReference type="PANTHER" id="PTHR35524:SF1">
    <property type="entry name" value="ALPHA-ACETOLACTATE DECARBOXYLASE"/>
    <property type="match status" value="1"/>
</dbReference>
<evidence type="ECO:0000256" key="4">
    <source>
        <dbReference type="ARBA" id="ARBA00013204"/>
    </source>
</evidence>
<evidence type="ECO:0000256" key="2">
    <source>
        <dbReference type="ARBA" id="ARBA00005170"/>
    </source>
</evidence>
<evidence type="ECO:0000256" key="1">
    <source>
        <dbReference type="ARBA" id="ARBA00001784"/>
    </source>
</evidence>
<dbReference type="SUPFAM" id="SSF117856">
    <property type="entry name" value="AF0104/ALDC/Ptd012-like"/>
    <property type="match status" value="1"/>
</dbReference>
<keyword evidence="8 9" id="KW-0456">Lyase</keyword>
<organism evidence="10 11">
    <name type="scientific">Muricoccus roseus</name>
    <dbReference type="NCBI Taxonomy" id="198092"/>
    <lineage>
        <taxon>Bacteria</taxon>
        <taxon>Pseudomonadati</taxon>
        <taxon>Pseudomonadota</taxon>
        <taxon>Alphaproteobacteria</taxon>
        <taxon>Acetobacterales</taxon>
        <taxon>Roseomonadaceae</taxon>
        <taxon>Muricoccus</taxon>
    </lineage>
</organism>
<dbReference type="AlphaFoldDB" id="A0A1M6N2Z8"/>